<evidence type="ECO:0000313" key="3">
    <source>
        <dbReference type="Proteomes" id="UP000245771"/>
    </source>
</evidence>
<feature type="compositionally biased region" description="Basic and acidic residues" evidence="1">
    <location>
        <begin position="94"/>
        <end position="108"/>
    </location>
</feature>
<dbReference type="Proteomes" id="UP000245771">
    <property type="component" value="Unassembled WGS sequence"/>
</dbReference>
<feature type="region of interest" description="Disordered" evidence="1">
    <location>
        <begin position="313"/>
        <end position="336"/>
    </location>
</feature>
<feature type="region of interest" description="Disordered" evidence="1">
    <location>
        <begin position="860"/>
        <end position="893"/>
    </location>
</feature>
<dbReference type="EMBL" id="KZ819604">
    <property type="protein sequence ID" value="PWN33180.1"/>
    <property type="molecule type" value="Genomic_DNA"/>
</dbReference>
<keyword evidence="3" id="KW-1185">Reference proteome</keyword>
<dbReference type="RefSeq" id="XP_025353482.1">
    <property type="nucleotide sequence ID" value="XM_025502536.1"/>
</dbReference>
<accession>A0A316V6M6</accession>
<dbReference type="STRING" id="1280837.A0A316V6M6"/>
<organism evidence="2 3">
    <name type="scientific">Meira miltonrushii</name>
    <dbReference type="NCBI Taxonomy" id="1280837"/>
    <lineage>
        <taxon>Eukaryota</taxon>
        <taxon>Fungi</taxon>
        <taxon>Dikarya</taxon>
        <taxon>Basidiomycota</taxon>
        <taxon>Ustilaginomycotina</taxon>
        <taxon>Exobasidiomycetes</taxon>
        <taxon>Exobasidiales</taxon>
        <taxon>Brachybasidiaceae</taxon>
        <taxon>Meira</taxon>
    </lineage>
</organism>
<evidence type="ECO:0000256" key="1">
    <source>
        <dbReference type="SAM" id="MobiDB-lite"/>
    </source>
</evidence>
<proteinExistence type="predicted"/>
<gene>
    <name evidence="2" type="ORF">FA14DRAFT_59083</name>
</gene>
<feature type="region of interest" description="Disordered" evidence="1">
    <location>
        <begin position="39"/>
        <end position="108"/>
    </location>
</feature>
<dbReference type="AlphaFoldDB" id="A0A316V6M6"/>
<dbReference type="InParanoid" id="A0A316V6M6"/>
<dbReference type="OrthoDB" id="276151at2759"/>
<name>A0A316V6M6_9BASI</name>
<sequence length="893" mass="99774">MAIRCFARRNLVAPYRYASRGLGQSSASQNAIRSLTTSQASFAQHADEQKERVPRVSKKGGVRIGDDQDSPRGFFSSRWQDLPITSGESSSSISERHQRQIKESDTIPHHPLVHDLMYELQSHEARPSPELVWRLYNAIEMTKLSSIQLIDDQTSSAQLSLIMPIHVHKRVLRAISPSLGTSKDKKTIASAAEVQQYLSRVNVIFDNLRRQSAGATPTAADFDKVFREIVQSGNMTSILALWSAMTGSSSQVLERSNAKRARQRKNANAINAQMTAFNVIEPTRETYSNLMLGIYRHLQDQLKRALKSDLDSSKDLNYGQQRRQRLAATREGEFSQSMKRAMTSRSPFEHLNPRAQQALVLASERTSHLLRDMLERDIPLTRLACNLAMRVMRITGNLDAMKALTTLAFGVDLDNLDGSVAQSAKGNRNVPTHFHGKPDVYLLNTVIQALGEQSTVGKMVAAYETLTRPLPRSIKADTPIPEGSLFATDFRGLLSWSDPAEADLTASDTNANQPNEDSATLNITPNTATMIHLVRNACKHPPPQQMMMYISRTTDQQLGQMKEYEARQKGVYGNLALYFVREAVSVQEEDLKKMARGLGFDQKYVEEMISYFTSQLQSLGVDSFSGLPSVDDENFMTEYVDRLLYLSKESRLKAEGILASLARALPIEETEIMSDEQKLAVQAANRAAEEAYAARQKSAREFLGGIQNVPAPAFNGSAAPQSFKRIDIGVTPEVIMPLITMAKQTRTGGILRDVGEWLERSMALYICEIRLLNVSMASQKAASHASSKSPSLHPFVTQMNERIEELHAVVRKNAELYVSQVRRQLVQFSGKRRERFYRRKTARKQAKVAALAEAQEKKREKAARRLRLSEEKAADAEGVAENVDQARQNVVSA</sequence>
<feature type="compositionally biased region" description="Basic and acidic residues" evidence="1">
    <location>
        <begin position="45"/>
        <end position="54"/>
    </location>
</feature>
<protein>
    <submittedName>
        <fullName evidence="2">Uncharacterized protein</fullName>
    </submittedName>
</protein>
<reference evidence="2 3" key="1">
    <citation type="journal article" date="2018" name="Mol. Biol. Evol.">
        <title>Broad Genomic Sampling Reveals a Smut Pathogenic Ancestry of the Fungal Clade Ustilaginomycotina.</title>
        <authorList>
            <person name="Kijpornyongpan T."/>
            <person name="Mondo S.J."/>
            <person name="Barry K."/>
            <person name="Sandor L."/>
            <person name="Lee J."/>
            <person name="Lipzen A."/>
            <person name="Pangilinan J."/>
            <person name="LaButti K."/>
            <person name="Hainaut M."/>
            <person name="Henrissat B."/>
            <person name="Grigoriev I.V."/>
            <person name="Spatafora J.W."/>
            <person name="Aime M.C."/>
        </authorList>
    </citation>
    <scope>NUCLEOTIDE SEQUENCE [LARGE SCALE GENOMIC DNA]</scope>
    <source>
        <strain evidence="2 3">MCA 3882</strain>
    </source>
</reference>
<dbReference type="GeneID" id="37024317"/>
<evidence type="ECO:0000313" key="2">
    <source>
        <dbReference type="EMBL" id="PWN33180.1"/>
    </source>
</evidence>